<keyword evidence="3" id="KW-1185">Reference proteome</keyword>
<sequence>MANASVFPFPRCPQKNLVLYNYINCQENVTIEFTHVDKYGKVGETYRMNVTVITDSERDGWCNAEDIEPFRDATMTVYIFKYRELDAVSGDVSLKTFTLINGRYQEVYTSQLAYMTTDYEKRTLLGENIFSNLEEQAIAKFTFDIPDNAETIDLWLNLNDGENVLDISPTSSLFAHIVFNTLTGTWSGDDYPDDHKEYFSYGHLSGCGDGSCGDLDSSTDIEPFSKHYDELEALGYDLSVVNITDVHGWDGIDELEIKDYQSGTLYQYTNPEEAVLFTLTLPNGTQRRVLLINKWNAEVRAIRLNDEVSATPTGGRQRRQHEQPHDQRNAKGQERSQIRGNAHFQEGEG</sequence>
<gene>
    <name evidence="2" type="ORF">A7C91_06050</name>
</gene>
<evidence type="ECO:0000313" key="2">
    <source>
        <dbReference type="EMBL" id="ANF22780.1"/>
    </source>
</evidence>
<evidence type="ECO:0000313" key="3">
    <source>
        <dbReference type="Proteomes" id="UP000076969"/>
    </source>
</evidence>
<dbReference type="STRING" id="1712654.A7C91_06050"/>
<reference evidence="3" key="1">
    <citation type="journal article" date="2016" name="Syst. Appl. Microbiol.">
        <title>Thermococcus piezophilus sp. nov., a novel hyperthermophilic and piezophilic archaeon with a broad pressure range for growth, isolated from a deepest hydrothermal vent at the Mid-Cayman Rise.</title>
        <authorList>
            <person name="Dalmasso C."/>
            <person name="Oger P."/>
            <person name="Selva G."/>
            <person name="Courtine D."/>
            <person name="L'Haridon S."/>
            <person name="Garlaschelli A."/>
            <person name="Roussel E."/>
            <person name="Miyazaki J."/>
            <person name="Reveillaud J."/>
            <person name="Jebbar M."/>
            <person name="Takai K."/>
            <person name="Maignien L."/>
            <person name="Alain K."/>
        </authorList>
    </citation>
    <scope>NUCLEOTIDE SEQUENCE [LARGE SCALE GENOMIC DNA]</scope>
    <source>
        <strain evidence="3">CDGS</strain>
    </source>
</reference>
<organism evidence="2 3">
    <name type="scientific">Thermococcus piezophilus</name>
    <dbReference type="NCBI Taxonomy" id="1712654"/>
    <lineage>
        <taxon>Archaea</taxon>
        <taxon>Methanobacteriati</taxon>
        <taxon>Methanobacteriota</taxon>
        <taxon>Thermococci</taxon>
        <taxon>Thermococcales</taxon>
        <taxon>Thermococcaceae</taxon>
        <taxon>Thermococcus</taxon>
    </lineage>
</organism>
<evidence type="ECO:0000256" key="1">
    <source>
        <dbReference type="SAM" id="MobiDB-lite"/>
    </source>
</evidence>
<dbReference type="AlphaFoldDB" id="A0A172WHA4"/>
<dbReference type="RefSeq" id="WP_068665789.1">
    <property type="nucleotide sequence ID" value="NZ_CP015520.1"/>
</dbReference>
<dbReference type="OrthoDB" id="101277at2157"/>
<name>A0A172WHA4_9EURY</name>
<proteinExistence type="predicted"/>
<protein>
    <submittedName>
        <fullName evidence="2">Uncharacterized protein</fullName>
    </submittedName>
</protein>
<dbReference type="GeneID" id="28495738"/>
<feature type="region of interest" description="Disordered" evidence="1">
    <location>
        <begin position="306"/>
        <end position="349"/>
    </location>
</feature>
<dbReference type="KEGG" id="tpie:A7C91_06050"/>
<dbReference type="Proteomes" id="UP000076969">
    <property type="component" value="Chromosome"/>
</dbReference>
<dbReference type="EMBL" id="CP015520">
    <property type="protein sequence ID" value="ANF22780.1"/>
    <property type="molecule type" value="Genomic_DNA"/>
</dbReference>
<accession>A0A172WHA4</accession>
<feature type="compositionally biased region" description="Basic and acidic residues" evidence="1">
    <location>
        <begin position="320"/>
        <end position="337"/>
    </location>
</feature>